<keyword evidence="3" id="KW-1185">Reference proteome</keyword>
<dbReference type="InterPro" id="IPR051797">
    <property type="entry name" value="TrmB-like"/>
</dbReference>
<dbReference type="InterPro" id="IPR000792">
    <property type="entry name" value="Tscrpt_reg_LuxR_C"/>
</dbReference>
<dbReference type="InterPro" id="IPR036388">
    <property type="entry name" value="WH-like_DNA-bd_sf"/>
</dbReference>
<evidence type="ECO:0000313" key="3">
    <source>
        <dbReference type="Proteomes" id="UP001340816"/>
    </source>
</evidence>
<organism evidence="2 3">
    <name type="scientific">Streptomyces phaeochromogenes</name>
    <dbReference type="NCBI Taxonomy" id="1923"/>
    <lineage>
        <taxon>Bacteria</taxon>
        <taxon>Bacillati</taxon>
        <taxon>Actinomycetota</taxon>
        <taxon>Actinomycetes</taxon>
        <taxon>Kitasatosporales</taxon>
        <taxon>Streptomycetaceae</taxon>
        <taxon>Streptomyces</taxon>
        <taxon>Streptomyces phaeochromogenes group</taxon>
    </lineage>
</organism>
<dbReference type="PANTHER" id="PTHR34293:SF1">
    <property type="entry name" value="HTH-TYPE TRANSCRIPTIONAL REGULATOR TRMBL2"/>
    <property type="match status" value="1"/>
</dbReference>
<dbReference type="Gene3D" id="1.10.10.10">
    <property type="entry name" value="Winged helix-like DNA-binding domain superfamily/Winged helix DNA-binding domain"/>
    <property type="match status" value="1"/>
</dbReference>
<accession>A0ABZ1HDN9</accession>
<dbReference type="Pfam" id="PF00196">
    <property type="entry name" value="GerE"/>
    <property type="match status" value="1"/>
</dbReference>
<feature type="domain" description="HTH luxR-type" evidence="1">
    <location>
        <begin position="213"/>
        <end position="278"/>
    </location>
</feature>
<dbReference type="CDD" id="cd06170">
    <property type="entry name" value="LuxR_C_like"/>
    <property type="match status" value="1"/>
</dbReference>
<evidence type="ECO:0000313" key="2">
    <source>
        <dbReference type="EMBL" id="WSD16717.1"/>
    </source>
</evidence>
<evidence type="ECO:0000259" key="1">
    <source>
        <dbReference type="PROSITE" id="PS50043"/>
    </source>
</evidence>
<dbReference type="RefSeq" id="WP_157881409.1">
    <property type="nucleotide sequence ID" value="NZ_CP108382.1"/>
</dbReference>
<dbReference type="PANTHER" id="PTHR34293">
    <property type="entry name" value="HTH-TYPE TRANSCRIPTIONAL REGULATOR TRMBL2"/>
    <property type="match status" value="1"/>
</dbReference>
<proteinExistence type="predicted"/>
<protein>
    <submittedName>
        <fullName evidence="2">Helix-turn-helix transcriptional regulator</fullName>
    </submittedName>
</protein>
<sequence length="282" mass="31270">MIHLSSLDPESEVSKSRITQIRSSLISFLDRQEEELIRRQKEIATSRQVIFQLLAEYAETDTGDRHPRTRRLEGREAIQSLIRTMADTCTSEVAVFATGGGQPAESLEAAKPLDSAVLERGVRVRYVYLDSVRNDGATTAYAQWLTRRGGQVRTVPHLPTRLLIYDRALAIAPVNPQVADAAAIALEDLGVVSALQALFERTWEQASPLGEDRTRDAQGLTAQERAVLELLARGFTDEMIARKLAVSVRTVRRMTASLMTRLNASSRFQAGALAVARNWLRG</sequence>
<name>A0ABZ1HDN9_STRPH</name>
<reference evidence="2 3" key="1">
    <citation type="submission" date="2022-10" db="EMBL/GenBank/DDBJ databases">
        <title>The complete genomes of actinobacterial strains from the NBC collection.</title>
        <authorList>
            <person name="Joergensen T.S."/>
            <person name="Alvarez Arevalo M."/>
            <person name="Sterndorff E.B."/>
            <person name="Faurdal D."/>
            <person name="Vuksanovic O."/>
            <person name="Mourched A.-S."/>
            <person name="Charusanti P."/>
            <person name="Shaw S."/>
            <person name="Blin K."/>
            <person name="Weber T."/>
        </authorList>
    </citation>
    <scope>NUCLEOTIDE SEQUENCE [LARGE SCALE GENOMIC DNA]</scope>
    <source>
        <strain evidence="2 3">NBC 01752</strain>
    </source>
</reference>
<dbReference type="Proteomes" id="UP001340816">
    <property type="component" value="Chromosome"/>
</dbReference>
<gene>
    <name evidence="2" type="ORF">OHB35_27640</name>
</gene>
<dbReference type="EMBL" id="CP109135">
    <property type="protein sequence ID" value="WSD16717.1"/>
    <property type="molecule type" value="Genomic_DNA"/>
</dbReference>
<dbReference type="SMART" id="SM00421">
    <property type="entry name" value="HTH_LUXR"/>
    <property type="match status" value="1"/>
</dbReference>
<dbReference type="InterPro" id="IPR016032">
    <property type="entry name" value="Sig_transdc_resp-reg_C-effctor"/>
</dbReference>
<dbReference type="PROSITE" id="PS50043">
    <property type="entry name" value="HTH_LUXR_2"/>
    <property type="match status" value="1"/>
</dbReference>
<dbReference type="SUPFAM" id="SSF46894">
    <property type="entry name" value="C-terminal effector domain of the bipartite response regulators"/>
    <property type="match status" value="1"/>
</dbReference>
<dbReference type="GeneID" id="93929991"/>
<dbReference type="PRINTS" id="PR00038">
    <property type="entry name" value="HTHLUXR"/>
</dbReference>